<dbReference type="PANTHER" id="PTHR28008">
    <property type="entry name" value="DOMAIN PROTEIN, PUTATIVE (AFU_ORTHOLOGUE AFUA_3G10980)-RELATED"/>
    <property type="match status" value="1"/>
</dbReference>
<name>A0A6G8ICC2_9BURK</name>
<dbReference type="EMBL" id="CP049989">
    <property type="protein sequence ID" value="QIM50705.1"/>
    <property type="molecule type" value="Genomic_DNA"/>
</dbReference>
<dbReference type="AlphaFoldDB" id="A0A6G8ICC2"/>
<reference evidence="3 4" key="1">
    <citation type="submission" date="2020-03" db="EMBL/GenBank/DDBJ databases">
        <title>Hydrogenophaga sp. nov. isolated from cyanobacterial mat.</title>
        <authorList>
            <person name="Thorat V."/>
            <person name="Kirdat K."/>
            <person name="Tiwarekar B."/>
            <person name="Costa E.D."/>
            <person name="Yadav A."/>
        </authorList>
    </citation>
    <scope>NUCLEOTIDE SEQUENCE [LARGE SCALE GENOMIC DNA]</scope>
    <source>
        <strain evidence="3 4">BA0156</strain>
    </source>
</reference>
<protein>
    <submittedName>
        <fullName evidence="3">VanZ family protein</fullName>
    </submittedName>
</protein>
<evidence type="ECO:0000259" key="2">
    <source>
        <dbReference type="Pfam" id="PF04892"/>
    </source>
</evidence>
<keyword evidence="1" id="KW-0472">Membrane</keyword>
<feature type="domain" description="VanZ-like" evidence="2">
    <location>
        <begin position="40"/>
        <end position="113"/>
    </location>
</feature>
<keyword evidence="1" id="KW-0812">Transmembrane</keyword>
<sequence>MRGSRPQARRLVLGVFACLLIWVGGNLVHAQVAEVLVSPWDKLVHLTLYTGVALGAGLLLGVRRPRDLWRCFLLALLVGVMDEGLQFFEPGRSVDADDLLANAVGALLGTALHALHWRWRAGPRADSEDSALTRH</sequence>
<accession>A0A6G8ICC2</accession>
<evidence type="ECO:0000313" key="3">
    <source>
        <dbReference type="EMBL" id="QIM50705.1"/>
    </source>
</evidence>
<dbReference type="Proteomes" id="UP000503162">
    <property type="component" value="Chromosome"/>
</dbReference>
<dbReference type="PANTHER" id="PTHR28008:SF1">
    <property type="entry name" value="DOMAIN PROTEIN, PUTATIVE (AFU_ORTHOLOGUE AFUA_3G10980)-RELATED"/>
    <property type="match status" value="1"/>
</dbReference>
<organism evidence="3 4">
    <name type="scientific">Hydrogenophaga crocea</name>
    <dbReference type="NCBI Taxonomy" id="2716225"/>
    <lineage>
        <taxon>Bacteria</taxon>
        <taxon>Pseudomonadati</taxon>
        <taxon>Pseudomonadota</taxon>
        <taxon>Betaproteobacteria</taxon>
        <taxon>Burkholderiales</taxon>
        <taxon>Comamonadaceae</taxon>
        <taxon>Hydrogenophaga</taxon>
    </lineage>
</organism>
<dbReference type="InterPro" id="IPR006976">
    <property type="entry name" value="VanZ-like"/>
</dbReference>
<dbReference type="NCBIfam" id="NF037970">
    <property type="entry name" value="vanZ_1"/>
    <property type="match status" value="1"/>
</dbReference>
<dbReference type="RefSeq" id="WP_166222959.1">
    <property type="nucleotide sequence ID" value="NZ_CP049989.1"/>
</dbReference>
<evidence type="ECO:0000313" key="4">
    <source>
        <dbReference type="Proteomes" id="UP000503162"/>
    </source>
</evidence>
<keyword evidence="1" id="KW-1133">Transmembrane helix</keyword>
<keyword evidence="4" id="KW-1185">Reference proteome</keyword>
<evidence type="ECO:0000256" key="1">
    <source>
        <dbReference type="SAM" id="Phobius"/>
    </source>
</evidence>
<feature type="transmembrane region" description="Helical" evidence="1">
    <location>
        <begin position="46"/>
        <end position="62"/>
    </location>
</feature>
<dbReference type="Pfam" id="PF04892">
    <property type="entry name" value="VanZ"/>
    <property type="match status" value="1"/>
</dbReference>
<dbReference type="KEGG" id="hcz:G9Q37_00440"/>
<proteinExistence type="predicted"/>
<gene>
    <name evidence="3" type="ORF">G9Q37_00440</name>
</gene>